<sequence>MCAQPLTEQQIEEKEQKAREMVHQKSLYSSIAAALPIPLLDVGTDMKLMKDIKQEAEEIFGFDHKQVNDISDDLMNRAAVMATSIGSEFIGSQTTKMLLKRGSKNSKLTKFGVIPLLSRVIGAAVSYKVMQKLGNDYVDKCVEMAKSQTV</sequence>
<name>A0A0C2E353_9STAP</name>
<dbReference type="Proteomes" id="UP000527860">
    <property type="component" value="Unassembled WGS sequence"/>
</dbReference>
<dbReference type="EMBL" id="JXII01000010">
    <property type="protein sequence ID" value="KIH69852.1"/>
    <property type="molecule type" value="Genomic_DNA"/>
</dbReference>
<evidence type="ECO:0000313" key="3">
    <source>
        <dbReference type="Proteomes" id="UP000031546"/>
    </source>
</evidence>
<gene>
    <name evidence="2" type="ORF">F7P68_0002005</name>
    <name evidence="1" type="ORF">SN16_12275</name>
</gene>
<reference evidence="2 4" key="4">
    <citation type="submission" date="2022-12" db="EMBL/GenBank/DDBJ databases">
        <title>Genome analysis and biological profiling of marine Salinicoccus roseus MOSEL-ME25.</title>
        <authorList>
            <person name="Mirza F.T."/>
            <person name="Xie Y."/>
            <person name="Shinwari Z.K."/>
        </authorList>
    </citation>
    <scope>NUCLEOTIDE SEQUENCE [LARGE SCALE GENOMIC DNA]</scope>
    <source>
        <strain evidence="2 4">MOSEL-ME25</strain>
    </source>
</reference>
<dbReference type="RefSeq" id="WP_040106917.1">
    <property type="nucleotide sequence ID" value="NZ_JABEVU030000001.1"/>
</dbReference>
<accession>A0A0C2E353</accession>
<dbReference type="EMBL" id="JABEVU030000001">
    <property type="protein sequence ID" value="MDB0579314.1"/>
    <property type="molecule type" value="Genomic_DNA"/>
</dbReference>
<evidence type="ECO:0000313" key="2">
    <source>
        <dbReference type="EMBL" id="MDB0579314.1"/>
    </source>
</evidence>
<dbReference type="GeneID" id="77846319"/>
<evidence type="ECO:0000313" key="4">
    <source>
        <dbReference type="Proteomes" id="UP000527860"/>
    </source>
</evidence>
<dbReference type="Proteomes" id="UP000031546">
    <property type="component" value="Unassembled WGS sequence"/>
</dbReference>
<proteinExistence type="predicted"/>
<dbReference type="OrthoDB" id="2417990at2"/>
<protein>
    <recommendedName>
        <fullName evidence="5">DUF697 domain-containing protein</fullName>
    </recommendedName>
</protein>
<reference evidence="4" key="2">
    <citation type="submission" date="2020-04" db="EMBL/GenBank/DDBJ databases">
        <title>Genome analysis and biological profiling of marine Cellulosimicrobium funkei MOSEL-ME6.</title>
        <authorList>
            <person name="Tanveer F."/>
            <person name="Xie Y."/>
            <person name="Shinwari Z.K."/>
        </authorList>
    </citation>
    <scope>NUCLEOTIDE SEQUENCE [LARGE SCALE GENOMIC DNA]</scope>
    <source>
        <strain evidence="4">MOSEL-ME25</strain>
    </source>
</reference>
<reference evidence="2" key="3">
    <citation type="submission" date="2020-04" db="EMBL/GenBank/DDBJ databases">
        <authorList>
            <person name="Tanveer F."/>
            <person name="Xie Y."/>
            <person name="Shinwari Z.K."/>
        </authorList>
    </citation>
    <scope>NUCLEOTIDE SEQUENCE</scope>
    <source>
        <strain evidence="2">MOSEL-ME25</strain>
    </source>
</reference>
<evidence type="ECO:0008006" key="5">
    <source>
        <dbReference type="Google" id="ProtNLM"/>
    </source>
</evidence>
<keyword evidence="4" id="KW-1185">Reference proteome</keyword>
<reference evidence="1 3" key="1">
    <citation type="submission" date="2015-01" db="EMBL/GenBank/DDBJ databases">
        <title>Genome sequences of high lactate-tolerant strain Salinicoccus roseus W12 with industrial interest.</title>
        <authorList>
            <person name="Wang H."/>
            <person name="Yu B."/>
        </authorList>
    </citation>
    <scope>NUCLEOTIDE SEQUENCE [LARGE SCALE GENOMIC DNA]</scope>
    <source>
        <strain evidence="1 3">W12</strain>
    </source>
</reference>
<dbReference type="AlphaFoldDB" id="A0A0C2E353"/>
<evidence type="ECO:0000313" key="1">
    <source>
        <dbReference type="EMBL" id="KIH69852.1"/>
    </source>
</evidence>
<comment type="caution">
    <text evidence="1">The sequence shown here is derived from an EMBL/GenBank/DDBJ whole genome shotgun (WGS) entry which is preliminary data.</text>
</comment>
<dbReference type="STRING" id="45670.SN16_12275"/>
<organism evidence="1 3">
    <name type="scientific">Salinicoccus roseus</name>
    <dbReference type="NCBI Taxonomy" id="45670"/>
    <lineage>
        <taxon>Bacteria</taxon>
        <taxon>Bacillati</taxon>
        <taxon>Bacillota</taxon>
        <taxon>Bacilli</taxon>
        <taxon>Bacillales</taxon>
        <taxon>Staphylococcaceae</taxon>
        <taxon>Salinicoccus</taxon>
    </lineage>
</organism>